<feature type="transmembrane region" description="Helical" evidence="1">
    <location>
        <begin position="232"/>
        <end position="249"/>
    </location>
</feature>
<feature type="transmembrane region" description="Helical" evidence="1">
    <location>
        <begin position="434"/>
        <end position="453"/>
    </location>
</feature>
<dbReference type="GO" id="GO:0015031">
    <property type="term" value="P:protein transport"/>
    <property type="evidence" value="ECO:0007669"/>
    <property type="project" value="InterPro"/>
</dbReference>
<dbReference type="AlphaFoldDB" id="A0A1E5RK59"/>
<feature type="transmembrane region" description="Helical" evidence="1">
    <location>
        <begin position="341"/>
        <end position="362"/>
    </location>
</feature>
<comment type="caution">
    <text evidence="2">The sequence shown here is derived from an EMBL/GenBank/DDBJ whole genome shotgun (WGS) entry which is preliminary data.</text>
</comment>
<keyword evidence="1" id="KW-1133">Transmembrane helix</keyword>
<dbReference type="PANTHER" id="PTHR10906">
    <property type="entry name" value="SECY/SEC61-ALPHA FAMILY MEMBER"/>
    <property type="match status" value="1"/>
</dbReference>
<protein>
    <submittedName>
        <fullName evidence="2">Sec sixty-one</fullName>
    </submittedName>
</protein>
<reference evidence="3" key="1">
    <citation type="journal article" date="2016" name="Genome Announc.">
        <title>Genome sequences of three species of Hanseniaspora isolated from spontaneous wine fermentations.</title>
        <authorList>
            <person name="Sternes P.R."/>
            <person name="Lee D."/>
            <person name="Kutyna D.R."/>
            <person name="Borneman A.R."/>
        </authorList>
    </citation>
    <scope>NUCLEOTIDE SEQUENCE [LARGE SCALE GENOMIC DNA]</scope>
    <source>
        <strain evidence="3">AWRI3580</strain>
    </source>
</reference>
<dbReference type="SUPFAM" id="SSF103491">
    <property type="entry name" value="Preprotein translocase SecY subunit"/>
    <property type="match status" value="1"/>
</dbReference>
<dbReference type="InterPro" id="IPR023201">
    <property type="entry name" value="SecY_dom_sf"/>
</dbReference>
<feature type="transmembrane region" description="Helical" evidence="1">
    <location>
        <begin position="163"/>
        <end position="187"/>
    </location>
</feature>
<dbReference type="PIRSF" id="PIRSF004557">
    <property type="entry name" value="SecY"/>
    <property type="match status" value="1"/>
</dbReference>
<feature type="transmembrane region" description="Helical" evidence="1">
    <location>
        <begin position="269"/>
        <end position="286"/>
    </location>
</feature>
<evidence type="ECO:0000313" key="3">
    <source>
        <dbReference type="Proteomes" id="UP000095358"/>
    </source>
</evidence>
<dbReference type="OrthoDB" id="420669at2759"/>
<dbReference type="EMBL" id="LPNN01000005">
    <property type="protein sequence ID" value="OEJ87309.1"/>
    <property type="molecule type" value="Genomic_DNA"/>
</dbReference>
<dbReference type="InterPro" id="IPR002208">
    <property type="entry name" value="SecY/SEC61-alpha"/>
</dbReference>
<evidence type="ECO:0000256" key="1">
    <source>
        <dbReference type="SAM" id="Phobius"/>
    </source>
</evidence>
<dbReference type="VEuPathDB" id="FungiDB:AWRI3580_g2687"/>
<feature type="transmembrane region" description="Helical" evidence="1">
    <location>
        <begin position="50"/>
        <end position="71"/>
    </location>
</feature>
<dbReference type="GO" id="GO:0016020">
    <property type="term" value="C:membrane"/>
    <property type="evidence" value="ECO:0007669"/>
    <property type="project" value="InterPro"/>
</dbReference>
<sequence length="471" mass="52548">MAASPILKKATAPKASLGKKLNPLSYLFFTVERSSNKSELENASFLDDKFVYLLAFITIYLLLQVVPVVGFPRDYKYDNLLNPLNFAGFDIDNKGSLIGLGLFPLVVSGGFIQLLTGCNYLNFNFSKKADIYAFSNLQKITTILISLTITSLNVFVFDKNFEVVSLLGKALILTQWSIAQYIIIHIVECMDQGYGFQSGIMTLALSSYASVLVENLLGVTSSNAANGKSEKTGVLFFLFNAITSTDYSWVELFQRFFFRNDLPNFSTQLISLIVGAGIVFWFNFRYELIIKSTKMRNVQQAYPIRLFYNGIVGIWISFAFLTLVDYIVINTLSLVPIELPPFATPILALTYKLIQGAILIFLNLSISQQWTVFTGSVKTAIEQFKEQDIIIHSKRDSQQELTKTAEQASQTSALLLGLVVAIAGIFGFRFQNDIVSGIVAFGSVMTLLEYVIIEMQENGKDSLIFKSLGWA</sequence>
<feature type="transmembrane region" description="Helical" evidence="1">
    <location>
        <begin position="97"/>
        <end position="116"/>
    </location>
</feature>
<dbReference type="Gene3D" id="1.10.3370.10">
    <property type="entry name" value="SecY subunit domain"/>
    <property type="match status" value="1"/>
</dbReference>
<name>A0A1E5RK59_HANUV</name>
<feature type="transmembrane region" description="Helical" evidence="1">
    <location>
        <begin position="411"/>
        <end position="428"/>
    </location>
</feature>
<accession>A0A1E5RK59</accession>
<dbReference type="STRING" id="29833.A0A1E5RK59"/>
<feature type="transmembrane region" description="Helical" evidence="1">
    <location>
        <begin position="306"/>
        <end position="329"/>
    </location>
</feature>
<organism evidence="2 3">
    <name type="scientific">Hanseniaspora uvarum</name>
    <name type="common">Yeast</name>
    <name type="synonym">Kloeckera apiculata</name>
    <dbReference type="NCBI Taxonomy" id="29833"/>
    <lineage>
        <taxon>Eukaryota</taxon>
        <taxon>Fungi</taxon>
        <taxon>Dikarya</taxon>
        <taxon>Ascomycota</taxon>
        <taxon>Saccharomycotina</taxon>
        <taxon>Saccharomycetes</taxon>
        <taxon>Saccharomycodales</taxon>
        <taxon>Saccharomycodaceae</taxon>
        <taxon>Hanseniaspora</taxon>
    </lineage>
</organism>
<keyword evidence="3" id="KW-1185">Reference proteome</keyword>
<gene>
    <name evidence="2" type="ORF">AWRI3580_g2687</name>
</gene>
<feature type="transmembrane region" description="Helical" evidence="1">
    <location>
        <begin position="199"/>
        <end position="220"/>
    </location>
</feature>
<feature type="transmembrane region" description="Helical" evidence="1">
    <location>
        <begin position="136"/>
        <end position="156"/>
    </location>
</feature>
<dbReference type="Proteomes" id="UP000095358">
    <property type="component" value="Unassembled WGS sequence"/>
</dbReference>
<keyword evidence="1" id="KW-0812">Transmembrane</keyword>
<proteinExistence type="predicted"/>
<evidence type="ECO:0000313" key="2">
    <source>
        <dbReference type="EMBL" id="OEJ87309.1"/>
    </source>
</evidence>
<keyword evidence="1" id="KW-0472">Membrane</keyword>